<protein>
    <submittedName>
        <fullName evidence="3">(wild Malaysian banana) hypothetical protein</fullName>
    </submittedName>
</protein>
<dbReference type="Gene3D" id="3.30.420.40">
    <property type="match status" value="1"/>
</dbReference>
<sequence>MLRESKALQYYSESLVNHLIERTRIPCSNCLKDAKKLMKCFWLVEGMTRVPKVQEGVNPDEDVASKVGILRDDVKELLLLD</sequence>
<dbReference type="GO" id="GO:0005524">
    <property type="term" value="F:ATP binding"/>
    <property type="evidence" value="ECO:0007669"/>
    <property type="project" value="UniProtKB-KW"/>
</dbReference>
<name>A0A804J864_MUSAM</name>
<proteinExistence type="predicted"/>
<evidence type="ECO:0000313" key="4">
    <source>
        <dbReference type="EnsemblPlants" id="Ma05_p24700.1"/>
    </source>
</evidence>
<reference evidence="3" key="1">
    <citation type="submission" date="2021-03" db="EMBL/GenBank/DDBJ databases">
        <authorList>
            <consortium name="Genoscope - CEA"/>
            <person name="William W."/>
        </authorList>
    </citation>
    <scope>NUCLEOTIDE SEQUENCE</scope>
    <source>
        <strain evidence="3">Doubled-haploid Pahang</strain>
    </source>
</reference>
<reference evidence="4" key="2">
    <citation type="submission" date="2021-05" db="UniProtKB">
        <authorList>
            <consortium name="EnsemblPlants"/>
        </authorList>
    </citation>
    <scope>IDENTIFICATION</scope>
    <source>
        <strain evidence="4">subsp. malaccensis</strain>
    </source>
</reference>
<evidence type="ECO:0000313" key="5">
    <source>
        <dbReference type="Proteomes" id="UP000012960"/>
    </source>
</evidence>
<gene>
    <name evidence="3" type="ORF">GSMUA_276660.1</name>
</gene>
<dbReference type="Gramene" id="Ma05_t24700.1">
    <property type="protein sequence ID" value="Ma05_p24700.1"/>
    <property type="gene ID" value="Ma05_g24700"/>
</dbReference>
<dbReference type="GO" id="GO:0140662">
    <property type="term" value="F:ATP-dependent protein folding chaperone"/>
    <property type="evidence" value="ECO:0007669"/>
    <property type="project" value="InterPro"/>
</dbReference>
<accession>A0A804J864</accession>
<keyword evidence="2" id="KW-0067">ATP-binding</keyword>
<dbReference type="InParanoid" id="A0A804J864"/>
<dbReference type="EnsemblPlants" id="Ma05_t24700.1">
    <property type="protein sequence ID" value="Ma05_p24700.1"/>
    <property type="gene ID" value="Ma05_g24700"/>
</dbReference>
<evidence type="ECO:0000256" key="1">
    <source>
        <dbReference type="ARBA" id="ARBA00022741"/>
    </source>
</evidence>
<keyword evidence="1" id="KW-0547">Nucleotide-binding</keyword>
<dbReference type="OMA" id="GILWANV"/>
<evidence type="ECO:0000256" key="2">
    <source>
        <dbReference type="ARBA" id="ARBA00022840"/>
    </source>
</evidence>
<dbReference type="EMBL" id="HG996470">
    <property type="protein sequence ID" value="CAG1839489.1"/>
    <property type="molecule type" value="Genomic_DNA"/>
</dbReference>
<keyword evidence="5" id="KW-1185">Reference proteome</keyword>
<dbReference type="AlphaFoldDB" id="A0A804J864"/>
<evidence type="ECO:0000313" key="3">
    <source>
        <dbReference type="EMBL" id="CAG1839489.1"/>
    </source>
</evidence>
<dbReference type="Pfam" id="PF00012">
    <property type="entry name" value="HSP70"/>
    <property type="match status" value="1"/>
</dbReference>
<dbReference type="Proteomes" id="UP000012960">
    <property type="component" value="Unplaced"/>
</dbReference>
<organism evidence="4 5">
    <name type="scientific">Musa acuminata subsp. malaccensis</name>
    <name type="common">Wild banana</name>
    <name type="synonym">Musa malaccensis</name>
    <dbReference type="NCBI Taxonomy" id="214687"/>
    <lineage>
        <taxon>Eukaryota</taxon>
        <taxon>Viridiplantae</taxon>
        <taxon>Streptophyta</taxon>
        <taxon>Embryophyta</taxon>
        <taxon>Tracheophyta</taxon>
        <taxon>Spermatophyta</taxon>
        <taxon>Magnoliopsida</taxon>
        <taxon>Liliopsida</taxon>
        <taxon>Zingiberales</taxon>
        <taxon>Musaceae</taxon>
        <taxon>Musa</taxon>
    </lineage>
</organism>
<dbReference type="InterPro" id="IPR013126">
    <property type="entry name" value="Hsp_70_fam"/>
</dbReference>